<dbReference type="Proteomes" id="UP001501175">
    <property type="component" value="Unassembled WGS sequence"/>
</dbReference>
<accession>A0ABP8N8W4</accession>
<dbReference type="CDD" id="cd03363">
    <property type="entry name" value="TOPRIM_TopoIA_TopoI"/>
    <property type="match status" value="1"/>
</dbReference>
<dbReference type="InterPro" id="IPR005733">
    <property type="entry name" value="TopoI_bac-type"/>
</dbReference>
<evidence type="ECO:0000256" key="7">
    <source>
        <dbReference type="ARBA" id="ARBA00023235"/>
    </source>
</evidence>
<dbReference type="Gene3D" id="1.10.460.10">
    <property type="entry name" value="Topoisomerase I, domain 2"/>
    <property type="match status" value="1"/>
</dbReference>
<feature type="domain" description="Topo IA-type catalytic" evidence="11">
    <location>
        <begin position="128"/>
        <end position="575"/>
    </location>
</feature>
<comment type="similarity">
    <text evidence="2 8">Belongs to the type IA topoisomerase family.</text>
</comment>
<evidence type="ECO:0000259" key="11">
    <source>
        <dbReference type="PROSITE" id="PS52039"/>
    </source>
</evidence>
<reference evidence="13" key="1">
    <citation type="journal article" date="2019" name="Int. J. Syst. Evol. Microbiol.">
        <title>The Global Catalogue of Microorganisms (GCM) 10K type strain sequencing project: providing services to taxonomists for standard genome sequencing and annotation.</title>
        <authorList>
            <consortium name="The Broad Institute Genomics Platform"/>
            <consortium name="The Broad Institute Genome Sequencing Center for Infectious Disease"/>
            <person name="Wu L."/>
            <person name="Ma J."/>
        </authorList>
    </citation>
    <scope>NUCLEOTIDE SEQUENCE [LARGE SCALE GENOMIC DNA]</scope>
    <source>
        <strain evidence="13">JCM 17927</strain>
    </source>
</reference>
<dbReference type="CDD" id="cd00186">
    <property type="entry name" value="TOP1Ac"/>
    <property type="match status" value="1"/>
</dbReference>
<name>A0ABP8N8W4_9BACT</name>
<dbReference type="SMART" id="SM00436">
    <property type="entry name" value="TOP1Bc"/>
    <property type="match status" value="1"/>
</dbReference>
<dbReference type="InterPro" id="IPR013497">
    <property type="entry name" value="Topo_IA_cen"/>
</dbReference>
<feature type="site" description="Interaction with DNA" evidence="8">
    <location>
        <position position="154"/>
    </location>
</feature>
<feature type="domain" description="Toprim" evidence="10">
    <location>
        <begin position="3"/>
        <end position="113"/>
    </location>
</feature>
<dbReference type="PROSITE" id="PS52039">
    <property type="entry name" value="TOPO_IA_2"/>
    <property type="match status" value="1"/>
</dbReference>
<dbReference type="InterPro" id="IPR013825">
    <property type="entry name" value="Topo_IA_cen_sub2"/>
</dbReference>
<comment type="catalytic activity">
    <reaction evidence="1 8">
        <text>ATP-independent breakage of single-stranded DNA, followed by passage and rejoining.</text>
        <dbReference type="EC" id="5.6.2.1"/>
    </reaction>
</comment>
<evidence type="ECO:0000256" key="3">
    <source>
        <dbReference type="ARBA" id="ARBA00022723"/>
    </source>
</evidence>
<feature type="compositionally biased region" description="Low complexity" evidence="9">
    <location>
        <begin position="824"/>
        <end position="841"/>
    </location>
</feature>
<feature type="site" description="Interaction with DNA" evidence="8">
    <location>
        <position position="288"/>
    </location>
</feature>
<feature type="region of interest" description="Interaction with DNA" evidence="8">
    <location>
        <begin position="165"/>
        <end position="170"/>
    </location>
</feature>
<evidence type="ECO:0000256" key="8">
    <source>
        <dbReference type="HAMAP-Rule" id="MF_00952"/>
    </source>
</evidence>
<protein>
    <recommendedName>
        <fullName evidence="8">DNA topoisomerase 1</fullName>
        <ecNumber evidence="8">5.6.2.1</ecNumber>
    </recommendedName>
    <alternativeName>
        <fullName evidence="8">DNA topoisomerase I</fullName>
    </alternativeName>
</protein>
<dbReference type="InterPro" id="IPR034149">
    <property type="entry name" value="TOPRIM_TopoI"/>
</dbReference>
<feature type="site" description="Interaction with DNA" evidence="8">
    <location>
        <position position="138"/>
    </location>
</feature>
<dbReference type="InterPro" id="IPR006171">
    <property type="entry name" value="TOPRIM_dom"/>
</dbReference>
<feature type="site" description="Interaction with DNA" evidence="8">
    <location>
        <position position="142"/>
    </location>
</feature>
<dbReference type="PROSITE" id="PS00396">
    <property type="entry name" value="TOPO_IA_1"/>
    <property type="match status" value="1"/>
</dbReference>
<dbReference type="InterPro" id="IPR003602">
    <property type="entry name" value="Topo_IA_DNA-bd_dom"/>
</dbReference>
<evidence type="ECO:0000256" key="6">
    <source>
        <dbReference type="ARBA" id="ARBA00023125"/>
    </source>
</evidence>
<evidence type="ECO:0000256" key="4">
    <source>
        <dbReference type="ARBA" id="ARBA00022842"/>
    </source>
</evidence>
<comment type="caution">
    <text evidence="12">The sequence shown here is derived from an EMBL/GenBank/DDBJ whole genome shotgun (WGS) entry which is preliminary data.</text>
</comment>
<dbReference type="RefSeq" id="WP_345246580.1">
    <property type="nucleotide sequence ID" value="NZ_BAABHD010000074.1"/>
</dbReference>
<dbReference type="PANTHER" id="PTHR42785">
    <property type="entry name" value="DNA TOPOISOMERASE, TYPE IA, CORE"/>
    <property type="match status" value="1"/>
</dbReference>
<feature type="active site" description="O-(5'-phospho-DNA)-tyrosine intermediate" evidence="8">
    <location>
        <position position="286"/>
    </location>
</feature>
<dbReference type="InterPro" id="IPR023405">
    <property type="entry name" value="Topo_IA_core_domain"/>
</dbReference>
<keyword evidence="13" id="KW-1185">Reference proteome</keyword>
<dbReference type="InterPro" id="IPR023406">
    <property type="entry name" value="Topo_IA_AS"/>
</dbReference>
<gene>
    <name evidence="8 12" type="primary">topA</name>
    <name evidence="12" type="ORF">GCM10023189_41220</name>
</gene>
<dbReference type="Pfam" id="PF01131">
    <property type="entry name" value="Topoisom_bac"/>
    <property type="match status" value="2"/>
</dbReference>
<dbReference type="SMART" id="SM00493">
    <property type="entry name" value="TOPRIM"/>
    <property type="match status" value="1"/>
</dbReference>
<dbReference type="InterPro" id="IPR013824">
    <property type="entry name" value="Topo_IA_cen_sub1"/>
</dbReference>
<feature type="site" description="Interaction with DNA" evidence="8">
    <location>
        <position position="139"/>
    </location>
</feature>
<keyword evidence="3" id="KW-0479">Metal-binding</keyword>
<evidence type="ECO:0000313" key="13">
    <source>
        <dbReference type="Proteomes" id="UP001501175"/>
    </source>
</evidence>
<evidence type="ECO:0000256" key="5">
    <source>
        <dbReference type="ARBA" id="ARBA00023029"/>
    </source>
</evidence>
<dbReference type="SMART" id="SM00437">
    <property type="entry name" value="TOP1Ac"/>
    <property type="match status" value="1"/>
</dbReference>
<evidence type="ECO:0000256" key="9">
    <source>
        <dbReference type="SAM" id="MobiDB-lite"/>
    </source>
</evidence>
<proteinExistence type="inferred from homology"/>
<feature type="site" description="Interaction with DNA" evidence="8">
    <location>
        <position position="476"/>
    </location>
</feature>
<dbReference type="InterPro" id="IPR013826">
    <property type="entry name" value="Topo_IA_cen_sub3"/>
</dbReference>
<feature type="site" description="Interaction with DNA" evidence="8">
    <location>
        <position position="33"/>
    </location>
</feature>
<evidence type="ECO:0000256" key="2">
    <source>
        <dbReference type="ARBA" id="ARBA00009446"/>
    </source>
</evidence>
<dbReference type="HAMAP" id="MF_00952">
    <property type="entry name" value="Topoisom_1_prok"/>
    <property type="match status" value="1"/>
</dbReference>
<dbReference type="InterPro" id="IPR025589">
    <property type="entry name" value="Toprim_C_rpt"/>
</dbReference>
<keyword evidence="5 8" id="KW-0799">Topoisomerase</keyword>
<dbReference type="InterPro" id="IPR028612">
    <property type="entry name" value="Topoisom_1_IA"/>
</dbReference>
<dbReference type="Gene3D" id="1.10.290.10">
    <property type="entry name" value="Topoisomerase I, domain 4"/>
    <property type="match status" value="1"/>
</dbReference>
<comment type="subunit">
    <text evidence="8">Monomer.</text>
</comment>
<keyword evidence="4" id="KW-0460">Magnesium</keyword>
<feature type="compositionally biased region" description="Basic residues" evidence="9">
    <location>
        <begin position="842"/>
        <end position="855"/>
    </location>
</feature>
<evidence type="ECO:0000256" key="1">
    <source>
        <dbReference type="ARBA" id="ARBA00000213"/>
    </source>
</evidence>
<dbReference type="PROSITE" id="PS50880">
    <property type="entry name" value="TOPRIM"/>
    <property type="match status" value="1"/>
</dbReference>
<dbReference type="Gene3D" id="2.70.20.10">
    <property type="entry name" value="Topoisomerase I, domain 3"/>
    <property type="match status" value="1"/>
</dbReference>
<dbReference type="Gene3D" id="3.40.50.140">
    <property type="match status" value="1"/>
</dbReference>
<evidence type="ECO:0000313" key="12">
    <source>
        <dbReference type="EMBL" id="GAA4463342.1"/>
    </source>
</evidence>
<sequence>MSKNLVIVESPAKAKTIEGYLGKDYTVKSSFGHVRDLPKDGLAVDVQNGFRPSYEISPDKRQVISELKKLAKEAEEVWLATDDDREGEAISWHLKEALGLKDNTKRIVFREITKNAIQNAIRSPRNIDVDLVNAQQARRVLDRLVGYELSPVLWRKIRGGSTGLSAGRVQSVALRLVVEREREVEQHQSKSSFKVTAQFLLADGKVLNAELPKSFAKVEEARLFLEKCIGAAFTIRNLETKPGKKSPAPPFTTSTLQQEASRKLGFAVDRTMRLAQGLYEAGKISYMRTDSTSLSQEAIDNAKGEILKEFGDKYLHTRQYKTKNESAQEAHEAIRPTNFADRHAGANKDEKRLYELIWKRSIASQMADAQLERTTATIAISTTPEELVAQGEVIKFDGFLKVYLESKDDAEDEENKGMLPPLTIGQLLNLGQMKATEKFTRPQPRYTEASLVKKLEEMGIGRPSTYAPTISTIINRGYVVKQDKAGQERAFKELILERNAVRETSGKETFGSEKAKLFPTNTGMVVNDFLVEYFPEIVDYKFTATVEKEFDEIAEGKLNWQRMLEEFYGDFHKNVETVQGSSISASKSSGRDLGLDPRTGKKVSARLGKYGAYVQIGEATDEDKPQFANLRSGQLIETISLDEALDLFSLPREVGFFEEKAMTIGIGKFGPYVKHDDKYVSLTKEDDPYSISAERAVQLIQQKRAESVSDTLGEFEGKPVTTGKGRFGPYVKFEDKYISIPKGDTLAGLSLERAIELIQQKRQADSNKYIKEFAEDSRVKVVNGMYGPYIAVGKRNVKIPKDIDPASLTLEKCLELAGEPAPGATPEKSPAKKAPAKAAAKTTKKTAPAKKVTKK</sequence>
<organism evidence="12 13">
    <name type="scientific">Nibrella saemangeumensis</name>
    <dbReference type="NCBI Taxonomy" id="1084526"/>
    <lineage>
        <taxon>Bacteria</taxon>
        <taxon>Pseudomonadati</taxon>
        <taxon>Bacteroidota</taxon>
        <taxon>Cytophagia</taxon>
        <taxon>Cytophagales</taxon>
        <taxon>Spirosomataceae</taxon>
        <taxon>Nibrella</taxon>
    </lineage>
</organism>
<keyword evidence="6 8" id="KW-0238">DNA-binding</keyword>
<feature type="site" description="Interaction with DNA" evidence="8">
    <location>
        <position position="147"/>
    </location>
</feature>
<evidence type="ECO:0000259" key="10">
    <source>
        <dbReference type="PROSITE" id="PS50880"/>
    </source>
</evidence>
<dbReference type="EC" id="5.6.2.1" evidence="8"/>
<dbReference type="PANTHER" id="PTHR42785:SF1">
    <property type="entry name" value="DNA TOPOISOMERASE"/>
    <property type="match status" value="1"/>
</dbReference>
<dbReference type="Pfam" id="PF01751">
    <property type="entry name" value="Toprim"/>
    <property type="match status" value="1"/>
</dbReference>
<keyword evidence="7 8" id="KW-0413">Isomerase</keyword>
<comment type="function">
    <text evidence="8">Releases the supercoiling and torsional tension of DNA, which is introduced during the DNA replication and transcription, by transiently cleaving and rejoining one strand of the DNA duplex. Introduces a single-strand break via transesterification at a target site in duplex DNA. The scissile phosphodiester is attacked by the catalytic tyrosine of the enzyme, resulting in the formation of a DNA-(5'-phosphotyrosyl)-enzyme intermediate and the expulsion of a 3'-OH DNA strand. The free DNA strand then undergoes passage around the unbroken strand, thus removing DNA supercoils. Finally, in the religation step, the DNA 3'-OH attacks the covalent intermediate to expel the active-site tyrosine and restore the DNA phosphodiester backbone.</text>
</comment>
<dbReference type="NCBIfam" id="TIGR01051">
    <property type="entry name" value="topA_bact"/>
    <property type="match status" value="1"/>
</dbReference>
<dbReference type="PRINTS" id="PR00417">
    <property type="entry name" value="PRTPISMRASEI"/>
</dbReference>
<dbReference type="InterPro" id="IPR000380">
    <property type="entry name" value="Topo_IA"/>
</dbReference>
<dbReference type="SUPFAM" id="SSF56712">
    <property type="entry name" value="Prokaryotic type I DNA topoisomerase"/>
    <property type="match status" value="1"/>
</dbReference>
<dbReference type="InterPro" id="IPR003601">
    <property type="entry name" value="Topo_IA_2"/>
</dbReference>
<dbReference type="EMBL" id="BAABHD010000074">
    <property type="protein sequence ID" value="GAA4463342.1"/>
    <property type="molecule type" value="Genomic_DNA"/>
</dbReference>
<dbReference type="Pfam" id="PF13368">
    <property type="entry name" value="Toprim_C_rpt"/>
    <property type="match status" value="4"/>
</dbReference>
<feature type="region of interest" description="Disordered" evidence="9">
    <location>
        <begin position="818"/>
        <end position="855"/>
    </location>
</feature>